<sequence>MDLARAIEIAISVHRDQVDKYGHPYLEHVFRVMQAGRSDEEKIVGALHDVVEDSDWTFDALEKEGLAPHLLEALRCVTKLSEEEDYTHFINRILDNKLACVVKLNDLADNMDIRRMTAVQEKDLQRLNKYLQAYQRITAAVIR</sequence>
<protein>
    <submittedName>
        <fullName evidence="1">Phosphohydrolase</fullName>
    </submittedName>
</protein>
<reference evidence="1 2" key="1">
    <citation type="submission" date="2022-10" db="EMBL/GenBank/DDBJ databases">
        <title>Chitinophaga nivalis PC15 sp. nov., isolated from Pyeongchang county, South Korea.</title>
        <authorList>
            <person name="Trinh H.N."/>
        </authorList>
    </citation>
    <scope>NUCLEOTIDE SEQUENCE [LARGE SCALE GENOMIC DNA]</scope>
    <source>
        <strain evidence="1 2">PC14</strain>
    </source>
</reference>
<accession>A0ABT3IRU1</accession>
<dbReference type="Proteomes" id="UP001207742">
    <property type="component" value="Unassembled WGS sequence"/>
</dbReference>
<evidence type="ECO:0000313" key="2">
    <source>
        <dbReference type="Proteomes" id="UP001207742"/>
    </source>
</evidence>
<dbReference type="EMBL" id="JAPDNS010000002">
    <property type="protein sequence ID" value="MCW3486697.1"/>
    <property type="molecule type" value="Genomic_DNA"/>
</dbReference>
<dbReference type="SUPFAM" id="SSF109604">
    <property type="entry name" value="HD-domain/PDEase-like"/>
    <property type="match status" value="1"/>
</dbReference>
<organism evidence="1 2">
    <name type="scientific">Chitinophaga nivalis</name>
    <dbReference type="NCBI Taxonomy" id="2991709"/>
    <lineage>
        <taxon>Bacteria</taxon>
        <taxon>Pseudomonadati</taxon>
        <taxon>Bacteroidota</taxon>
        <taxon>Chitinophagia</taxon>
        <taxon>Chitinophagales</taxon>
        <taxon>Chitinophagaceae</taxon>
        <taxon>Chitinophaga</taxon>
    </lineage>
</organism>
<dbReference type="Gene3D" id="1.10.3210.10">
    <property type="entry name" value="Hypothetical protein af1432"/>
    <property type="match status" value="1"/>
</dbReference>
<proteinExistence type="predicted"/>
<name>A0ABT3IRU1_9BACT</name>
<evidence type="ECO:0000313" key="1">
    <source>
        <dbReference type="EMBL" id="MCW3486697.1"/>
    </source>
</evidence>
<gene>
    <name evidence="1" type="ORF">OL497_22540</name>
</gene>
<comment type="caution">
    <text evidence="1">The sequence shown here is derived from an EMBL/GenBank/DDBJ whole genome shotgun (WGS) entry which is preliminary data.</text>
</comment>
<keyword evidence="2" id="KW-1185">Reference proteome</keyword>
<dbReference type="RefSeq" id="WP_264733512.1">
    <property type="nucleotide sequence ID" value="NZ_JAPDNR010000001.1"/>
</dbReference>